<keyword evidence="6" id="KW-0479">Metal-binding</keyword>
<dbReference type="RefSeq" id="WP_342759390.1">
    <property type="nucleotide sequence ID" value="NZ_CP146256.1"/>
</dbReference>
<dbReference type="Gene3D" id="1.10.150.20">
    <property type="entry name" value="5' to 3' exonuclease, C-terminal subdomain"/>
    <property type="match status" value="1"/>
</dbReference>
<dbReference type="InterPro" id="IPR024728">
    <property type="entry name" value="PolY_HhH_motif"/>
</dbReference>
<dbReference type="InterPro" id="IPR050116">
    <property type="entry name" value="DNA_polymerase-Y"/>
</dbReference>
<dbReference type="Pfam" id="PF11798">
    <property type="entry name" value="IMS_HHH"/>
    <property type="match status" value="1"/>
</dbReference>
<dbReference type="InterPro" id="IPR043502">
    <property type="entry name" value="DNA/RNA_pol_sf"/>
</dbReference>
<feature type="domain" description="UmuC" evidence="7">
    <location>
        <begin position="5"/>
        <end position="194"/>
    </location>
</feature>
<name>A0ABZ3EZY6_9FIRM</name>
<keyword evidence="9" id="KW-1185">Reference proteome</keyword>
<feature type="site" description="Substrate discrimination" evidence="6">
    <location>
        <position position="14"/>
    </location>
</feature>
<keyword evidence="3 6" id="KW-0548">Nucleotidyltransferase</keyword>
<comment type="subunit">
    <text evidence="6">Monomer.</text>
</comment>
<sequence>MERIIYHIDANSAFLSWEAVYRLKHLMSKIDLRSIPSAVGGSIEQRHGIILAKSIPAKKYKIQTGESIPEALKKCPNLVIVPPNYNLYEQSSKAFVSILREYSPTVEQYSIDECFIDMTGTRLLWGEPIKVANQIKDRIRDELGFTVNIGVSTNKLLAKMAGDFRKPDLVHTLFPDEIPNKMWNLPVSDLFYVGRATNKKLLNLGITTIGQLAHSDPIMLRHYFKKHGEIIWAFANGYDFSSVEAIRPDNKGYGNSSTISFDAKDTVTAKKVLLSLSETVAARLRKDKVKAGVISIGIKDSEFRYAGHQMVMGTPTNITNEIHQYACTLFDELWDGSPIRHLGVHTTRIFSDSEARQLSFINNIDFEKQERLDTAIDKIRLRYGIDAVKRATFINTPIDHLGGGISREKRTVDYSKIDVM</sequence>
<keyword evidence="6" id="KW-0963">Cytoplasm</keyword>
<evidence type="ECO:0000256" key="2">
    <source>
        <dbReference type="ARBA" id="ARBA00022457"/>
    </source>
</evidence>
<dbReference type="Gene3D" id="3.30.70.270">
    <property type="match status" value="1"/>
</dbReference>
<accession>A0ABZ3EZY6</accession>
<evidence type="ECO:0000256" key="5">
    <source>
        <dbReference type="ARBA" id="ARBA00022932"/>
    </source>
</evidence>
<dbReference type="InterPro" id="IPR043128">
    <property type="entry name" value="Rev_trsase/Diguanyl_cyclase"/>
</dbReference>
<feature type="binding site" evidence="6">
    <location>
        <position position="9"/>
    </location>
    <ligand>
        <name>Mg(2+)</name>
        <dbReference type="ChEBI" id="CHEBI:18420"/>
    </ligand>
</feature>
<protein>
    <recommendedName>
        <fullName evidence="6">DNA polymerase IV</fullName>
        <shortName evidence="6">Pol IV</shortName>
        <ecNumber evidence="6">2.7.7.7</ecNumber>
    </recommendedName>
</protein>
<evidence type="ECO:0000313" key="8">
    <source>
        <dbReference type="EMBL" id="XAH75816.1"/>
    </source>
</evidence>
<dbReference type="Gene3D" id="3.30.1490.100">
    <property type="entry name" value="DNA polymerase, Y-family, little finger domain"/>
    <property type="match status" value="1"/>
</dbReference>
<keyword evidence="6" id="KW-0460">Magnesium</keyword>
<organism evidence="8 9">
    <name type="scientific">Kineothrix sedimenti</name>
    <dbReference type="NCBI Taxonomy" id="3123317"/>
    <lineage>
        <taxon>Bacteria</taxon>
        <taxon>Bacillati</taxon>
        <taxon>Bacillota</taxon>
        <taxon>Clostridia</taxon>
        <taxon>Lachnospirales</taxon>
        <taxon>Lachnospiraceae</taxon>
        <taxon>Kineothrix</taxon>
    </lineage>
</organism>
<keyword evidence="6 8" id="KW-0808">Transferase</keyword>
<keyword evidence="6" id="KW-0238">DNA-binding</keyword>
<dbReference type="CDD" id="cd03586">
    <property type="entry name" value="PolY_Pol_IV_kappa"/>
    <property type="match status" value="1"/>
</dbReference>
<dbReference type="InterPro" id="IPR017961">
    <property type="entry name" value="DNA_pol_Y-fam_little_finger"/>
</dbReference>
<dbReference type="Gene3D" id="3.40.1170.60">
    <property type="match status" value="1"/>
</dbReference>
<dbReference type="SUPFAM" id="SSF100879">
    <property type="entry name" value="Lesion bypass DNA polymerase (Y-family), little finger domain"/>
    <property type="match status" value="1"/>
</dbReference>
<dbReference type="Pfam" id="PF11799">
    <property type="entry name" value="IMS_C"/>
    <property type="match status" value="1"/>
</dbReference>
<keyword evidence="2 6" id="KW-0515">Mutator protein</keyword>
<gene>
    <name evidence="6" type="primary">dinB</name>
    <name evidence="8" type="ORF">V6984_08700</name>
</gene>
<dbReference type="HAMAP" id="MF_01113">
    <property type="entry name" value="DNApol_IV"/>
    <property type="match status" value="1"/>
</dbReference>
<dbReference type="PANTHER" id="PTHR11076:SF35">
    <property type="entry name" value="DNA REPAIR PROTEIN HOMOLOG YOBH"/>
    <property type="match status" value="1"/>
</dbReference>
<comment type="similarity">
    <text evidence="1 6">Belongs to the DNA polymerase type-Y family.</text>
</comment>
<evidence type="ECO:0000256" key="3">
    <source>
        <dbReference type="ARBA" id="ARBA00022695"/>
    </source>
</evidence>
<feature type="binding site" evidence="6">
    <location>
        <position position="112"/>
    </location>
    <ligand>
        <name>Mg(2+)</name>
        <dbReference type="ChEBI" id="CHEBI:18420"/>
    </ligand>
</feature>
<dbReference type="EC" id="2.7.7.7" evidence="6"/>
<comment type="cofactor">
    <cofactor evidence="6">
        <name>Mg(2+)</name>
        <dbReference type="ChEBI" id="CHEBI:18420"/>
    </cofactor>
    <text evidence="6">Binds 2 magnesium ions per subunit.</text>
</comment>
<dbReference type="PROSITE" id="PS50173">
    <property type="entry name" value="UMUC"/>
    <property type="match status" value="1"/>
</dbReference>
<comment type="subcellular location">
    <subcellularLocation>
        <location evidence="6">Cytoplasm</location>
    </subcellularLocation>
</comment>
<dbReference type="InterPro" id="IPR022880">
    <property type="entry name" value="DNApol_IV"/>
</dbReference>
<dbReference type="Pfam" id="PF00817">
    <property type="entry name" value="IMS"/>
    <property type="match status" value="1"/>
</dbReference>
<keyword evidence="6" id="KW-0234">DNA repair</keyword>
<dbReference type="EMBL" id="CP146256">
    <property type="protein sequence ID" value="XAH75816.1"/>
    <property type="molecule type" value="Genomic_DNA"/>
</dbReference>
<keyword evidence="6" id="KW-0235">DNA replication</keyword>
<dbReference type="InterPro" id="IPR036775">
    <property type="entry name" value="DNA_pol_Y-fam_lit_finger_sf"/>
</dbReference>
<evidence type="ECO:0000259" key="7">
    <source>
        <dbReference type="PROSITE" id="PS50173"/>
    </source>
</evidence>
<proteinExistence type="inferred from homology"/>
<dbReference type="GO" id="GO:0003887">
    <property type="term" value="F:DNA-directed DNA polymerase activity"/>
    <property type="evidence" value="ECO:0007669"/>
    <property type="project" value="UniProtKB-EC"/>
</dbReference>
<evidence type="ECO:0000256" key="6">
    <source>
        <dbReference type="HAMAP-Rule" id="MF_01113"/>
    </source>
</evidence>
<feature type="active site" evidence="6">
    <location>
        <position position="113"/>
    </location>
</feature>
<dbReference type="SUPFAM" id="SSF56672">
    <property type="entry name" value="DNA/RNA polymerases"/>
    <property type="match status" value="1"/>
</dbReference>
<dbReference type="PANTHER" id="PTHR11076">
    <property type="entry name" value="DNA REPAIR POLYMERASE UMUC / TRANSFERASE FAMILY MEMBER"/>
    <property type="match status" value="1"/>
</dbReference>
<reference evidence="8 9" key="1">
    <citation type="submission" date="2024-02" db="EMBL/GenBank/DDBJ databases">
        <title>Bacterial strain from lacustrine sediment.</title>
        <authorList>
            <person name="Petit C."/>
            <person name="Fadhlaoui K."/>
        </authorList>
    </citation>
    <scope>NUCLEOTIDE SEQUENCE [LARGE SCALE GENOMIC DNA]</scope>
    <source>
        <strain evidence="8 9">IPX-CK</strain>
    </source>
</reference>
<comment type="catalytic activity">
    <reaction evidence="6">
        <text>DNA(n) + a 2'-deoxyribonucleoside 5'-triphosphate = DNA(n+1) + diphosphate</text>
        <dbReference type="Rhea" id="RHEA:22508"/>
        <dbReference type="Rhea" id="RHEA-COMP:17339"/>
        <dbReference type="Rhea" id="RHEA-COMP:17340"/>
        <dbReference type="ChEBI" id="CHEBI:33019"/>
        <dbReference type="ChEBI" id="CHEBI:61560"/>
        <dbReference type="ChEBI" id="CHEBI:173112"/>
        <dbReference type="EC" id="2.7.7.7"/>
    </reaction>
</comment>
<comment type="function">
    <text evidence="6">Poorly processive, error-prone DNA polymerase involved in untargeted mutagenesis. Copies undamaged DNA at stalled replication forks, which arise in vivo from mismatched or misaligned primer ends. These misaligned primers can be extended by PolIV. Exhibits no 3'-5' exonuclease (proofreading) activity. May be involved in translesional synthesis, in conjunction with the beta clamp from PolIII.</text>
</comment>
<keyword evidence="4 6" id="KW-0227">DNA damage</keyword>
<evidence type="ECO:0000313" key="9">
    <source>
        <dbReference type="Proteomes" id="UP001451571"/>
    </source>
</evidence>
<evidence type="ECO:0000256" key="1">
    <source>
        <dbReference type="ARBA" id="ARBA00010945"/>
    </source>
</evidence>
<dbReference type="InterPro" id="IPR001126">
    <property type="entry name" value="UmuC"/>
</dbReference>
<keyword evidence="5 6" id="KW-0239">DNA-directed DNA polymerase</keyword>
<evidence type="ECO:0000256" key="4">
    <source>
        <dbReference type="ARBA" id="ARBA00022763"/>
    </source>
</evidence>
<dbReference type="Proteomes" id="UP001451571">
    <property type="component" value="Chromosome"/>
</dbReference>